<reference evidence="14" key="2">
    <citation type="submission" date="2025-08" db="UniProtKB">
        <authorList>
            <consortium name="Ensembl"/>
        </authorList>
    </citation>
    <scope>IDENTIFICATION</scope>
</reference>
<comment type="function">
    <text evidence="12">Transmembrane component of the tectonic-like complex, a complex localized at the transition zone of primary cilia and acting as a barrier that prevents diffusion of transmembrane proteins between the cilia and plasma membranes. Required for ciliogenesis and sonic hedgehog/SHH signaling.</text>
</comment>
<evidence type="ECO:0000256" key="13">
    <source>
        <dbReference type="ARBA" id="ARBA00046708"/>
    </source>
</evidence>
<comment type="similarity">
    <text evidence="2">Belongs to the TMEM231 family.</text>
</comment>
<evidence type="ECO:0000256" key="3">
    <source>
        <dbReference type="ARBA" id="ARBA00015087"/>
    </source>
</evidence>
<dbReference type="PANTHER" id="PTHR14605:SF1">
    <property type="entry name" value="TRANSMEMBRANE PROTEIN 231"/>
    <property type="match status" value="1"/>
</dbReference>
<keyword evidence="7" id="KW-1133">Transmembrane helix</keyword>
<evidence type="ECO:0000256" key="9">
    <source>
        <dbReference type="ARBA" id="ARBA00023136"/>
    </source>
</evidence>
<dbReference type="Pfam" id="PF10149">
    <property type="entry name" value="TM231"/>
    <property type="match status" value="1"/>
</dbReference>
<proteinExistence type="inferred from homology"/>
<keyword evidence="8" id="KW-0969">Cilium</keyword>
<comment type="subunit">
    <text evidence="13">Part of the tectonic-like complex (also named B9 complex). Interacts with TMEM107.</text>
</comment>
<accession>A0A4X1SVI8</accession>
<dbReference type="Ensembl" id="ENSSSCT00070008418.1">
    <property type="protein sequence ID" value="ENSSSCP00070006926.1"/>
    <property type="gene ID" value="ENSSSCG00070004462.1"/>
</dbReference>
<keyword evidence="10" id="KW-0325">Glycoprotein</keyword>
<evidence type="ECO:0000256" key="10">
    <source>
        <dbReference type="ARBA" id="ARBA00023180"/>
    </source>
</evidence>
<evidence type="ECO:0000256" key="6">
    <source>
        <dbReference type="ARBA" id="ARBA00022794"/>
    </source>
</evidence>
<keyword evidence="11" id="KW-0966">Cell projection</keyword>
<dbReference type="PANTHER" id="PTHR14605">
    <property type="entry name" value="CHST5 PROTEIN"/>
    <property type="match status" value="1"/>
</dbReference>
<evidence type="ECO:0000256" key="2">
    <source>
        <dbReference type="ARBA" id="ARBA00009082"/>
    </source>
</evidence>
<name>A0A4X1SVI8_PIG</name>
<evidence type="ECO:0000256" key="12">
    <source>
        <dbReference type="ARBA" id="ARBA00024803"/>
    </source>
</evidence>
<dbReference type="InterPro" id="IPR019306">
    <property type="entry name" value="TMEM231"/>
</dbReference>
<evidence type="ECO:0000313" key="14">
    <source>
        <dbReference type="Ensembl" id="ENSSSCP00070006926.1"/>
    </source>
</evidence>
<dbReference type="Proteomes" id="UP000314985">
    <property type="component" value="Chromosome 6"/>
</dbReference>
<keyword evidence="9" id="KW-0472">Membrane</keyword>
<dbReference type="AlphaFoldDB" id="A0A4X1SVI8"/>
<protein>
    <recommendedName>
        <fullName evidence="3">Transmembrane protein 231</fullName>
    </recommendedName>
</protein>
<dbReference type="GO" id="GO:0030030">
    <property type="term" value="P:cell projection organization"/>
    <property type="evidence" value="ECO:0007669"/>
    <property type="project" value="UniProtKB-KW"/>
</dbReference>
<keyword evidence="6" id="KW-0970">Cilium biogenesis/degradation</keyword>
<sequence length="329" mass="37120">MALHELFSHPVERGYRAGSAPRPRCSCCWPPPSRTSHRCWWPSGATVSLPEGQCATGFSPVPAPAFLTSSPLPPALFTSGFWLKRSSYEEQPTVRFQHQVLLVALLGPEHAHGGFLAWSTFPAFNRLQGDHLRVPLVSTREEDRNQDGKMDVLHFKLELPLRSTEHVLGVQLILTFSYQLHRMSTFVMQSMAFLQASFAVPGSQLYVNGDLRLQQRQPLSYRGLDVRYNVSVINSSSPFARDYDLTHIVAAYQERNGESWREFFQLLLKDSPDEWECGKETEVEPLSCENIKTRGVPIVVQWLTNPTRNHEVTGSIPGLAPWVKDPALP</sequence>
<reference evidence="14 15" key="1">
    <citation type="submission" date="2017-08" db="EMBL/GenBank/DDBJ databases">
        <title>USMARCv1.0.</title>
        <authorList>
            <person name="Hannum G.I."/>
            <person name="Koren S."/>
            <person name="Schroeder S.G."/>
            <person name="Chin S.C."/>
            <person name="Nonneman D.J."/>
            <person name="Becker S.A."/>
            <person name="Rosen B.D."/>
            <person name="Bickhart D.M."/>
            <person name="Putnam N.H."/>
            <person name="Green R.E."/>
            <person name="Tuggle C.K."/>
            <person name="Liu H."/>
            <person name="Rohrer G.A."/>
            <person name="Warr A."/>
            <person name="Hall R."/>
            <person name="Kim K."/>
            <person name="Hume D.A."/>
            <person name="Talbot R."/>
            <person name="Chow W."/>
            <person name="Howe K."/>
            <person name="Schwartz A.S."/>
            <person name="Watson M."/>
            <person name="Archibald A.L."/>
            <person name="Phillippy A.M."/>
            <person name="Smith T.P.L."/>
        </authorList>
    </citation>
    <scope>NUCLEOTIDE SEQUENCE [LARGE SCALE GENOMIC DNA]</scope>
</reference>
<evidence type="ECO:0000313" key="15">
    <source>
        <dbReference type="Proteomes" id="UP000314985"/>
    </source>
</evidence>
<keyword evidence="5" id="KW-0812">Transmembrane</keyword>
<dbReference type="GO" id="GO:0060170">
    <property type="term" value="C:ciliary membrane"/>
    <property type="evidence" value="ECO:0007669"/>
    <property type="project" value="UniProtKB-SubCell"/>
</dbReference>
<organism evidence="14 15">
    <name type="scientific">Sus scrofa</name>
    <name type="common">Pig</name>
    <dbReference type="NCBI Taxonomy" id="9823"/>
    <lineage>
        <taxon>Eukaryota</taxon>
        <taxon>Metazoa</taxon>
        <taxon>Chordata</taxon>
        <taxon>Craniata</taxon>
        <taxon>Vertebrata</taxon>
        <taxon>Euteleostomi</taxon>
        <taxon>Mammalia</taxon>
        <taxon>Eutheria</taxon>
        <taxon>Laurasiatheria</taxon>
        <taxon>Artiodactyla</taxon>
        <taxon>Suina</taxon>
        <taxon>Suidae</taxon>
        <taxon>Sus</taxon>
    </lineage>
</organism>
<evidence type="ECO:0000256" key="7">
    <source>
        <dbReference type="ARBA" id="ARBA00022989"/>
    </source>
</evidence>
<evidence type="ECO:0000256" key="11">
    <source>
        <dbReference type="ARBA" id="ARBA00023273"/>
    </source>
</evidence>
<keyword evidence="4" id="KW-1003">Cell membrane</keyword>
<evidence type="ECO:0000256" key="4">
    <source>
        <dbReference type="ARBA" id="ARBA00022475"/>
    </source>
</evidence>
<evidence type="ECO:0000256" key="5">
    <source>
        <dbReference type="ARBA" id="ARBA00022692"/>
    </source>
</evidence>
<evidence type="ECO:0000256" key="8">
    <source>
        <dbReference type="ARBA" id="ARBA00023069"/>
    </source>
</evidence>
<evidence type="ECO:0000256" key="1">
    <source>
        <dbReference type="ARBA" id="ARBA00004272"/>
    </source>
</evidence>
<comment type="subcellular location">
    <subcellularLocation>
        <location evidence="1">Cell projection</location>
        <location evidence="1">Cilium membrane</location>
        <topology evidence="1">Multi-pass membrane protein</topology>
    </subcellularLocation>
</comment>